<comment type="caution">
    <text evidence="1">The sequence shown here is derived from an EMBL/GenBank/DDBJ whole genome shotgun (WGS) entry which is preliminary data.</text>
</comment>
<evidence type="ECO:0000313" key="2">
    <source>
        <dbReference type="Proteomes" id="UP000539313"/>
    </source>
</evidence>
<accession>A0A7W3R735</accession>
<sequence>MNRRNLPGVGSATCRGPVWVGRRGGLVGAVVQDACCGGVDRTTAPSAAPPGMRRWVGRAGAGRGVWGVEAWEP</sequence>
<protein>
    <submittedName>
        <fullName evidence="1">Uncharacterized protein</fullName>
    </submittedName>
</protein>
<name>A0A7W3R735_9ACTN</name>
<dbReference type="AlphaFoldDB" id="A0A7W3R735"/>
<gene>
    <name evidence="1" type="ORF">HNR21_001149</name>
</gene>
<dbReference type="EMBL" id="JACJII010000001">
    <property type="protein sequence ID" value="MBA9002267.1"/>
    <property type="molecule type" value="Genomic_DNA"/>
</dbReference>
<organism evidence="1 2">
    <name type="scientific">Thermomonospora cellulosilytica</name>
    <dbReference type="NCBI Taxonomy" id="1411118"/>
    <lineage>
        <taxon>Bacteria</taxon>
        <taxon>Bacillati</taxon>
        <taxon>Actinomycetota</taxon>
        <taxon>Actinomycetes</taxon>
        <taxon>Streptosporangiales</taxon>
        <taxon>Thermomonosporaceae</taxon>
        <taxon>Thermomonospora</taxon>
    </lineage>
</organism>
<proteinExistence type="predicted"/>
<reference evidence="1 2" key="1">
    <citation type="submission" date="2020-08" db="EMBL/GenBank/DDBJ databases">
        <title>Sequencing the genomes of 1000 actinobacteria strains.</title>
        <authorList>
            <person name="Klenk H.-P."/>
        </authorList>
    </citation>
    <scope>NUCLEOTIDE SEQUENCE [LARGE SCALE GENOMIC DNA]</scope>
    <source>
        <strain evidence="1 2">DSM 45823</strain>
    </source>
</reference>
<evidence type="ECO:0000313" key="1">
    <source>
        <dbReference type="EMBL" id="MBA9002267.1"/>
    </source>
</evidence>
<dbReference type="Proteomes" id="UP000539313">
    <property type="component" value="Unassembled WGS sequence"/>
</dbReference>
<keyword evidence="2" id="KW-1185">Reference proteome</keyword>